<dbReference type="PANTHER" id="PTHR12264:SF21">
    <property type="entry name" value="TRANSCRIPTION INITIATION FACTOR TFIID SUBUNIT 12"/>
    <property type="match status" value="1"/>
</dbReference>
<dbReference type="PANTHER" id="PTHR12264">
    <property type="entry name" value="TRANSCRIPTION INITIATION FACTOR TFIID SUBUNIT 12"/>
    <property type="match status" value="1"/>
</dbReference>
<keyword evidence="9" id="KW-1185">Reference proteome</keyword>
<evidence type="ECO:0000256" key="3">
    <source>
        <dbReference type="ARBA" id="ARBA00023015"/>
    </source>
</evidence>
<evidence type="ECO:0000313" key="8">
    <source>
        <dbReference type="EMBL" id="KAJ9143235.1"/>
    </source>
</evidence>
<feature type="compositionally biased region" description="Low complexity" evidence="6">
    <location>
        <begin position="104"/>
        <end position="164"/>
    </location>
</feature>
<dbReference type="GO" id="GO:0000124">
    <property type="term" value="C:SAGA complex"/>
    <property type="evidence" value="ECO:0007669"/>
    <property type="project" value="InterPro"/>
</dbReference>
<feature type="compositionally biased region" description="Low complexity" evidence="6">
    <location>
        <begin position="451"/>
        <end position="472"/>
    </location>
</feature>
<keyword evidence="4" id="KW-0804">Transcription</keyword>
<evidence type="ECO:0000256" key="4">
    <source>
        <dbReference type="ARBA" id="ARBA00023163"/>
    </source>
</evidence>
<feature type="region of interest" description="Disordered" evidence="6">
    <location>
        <begin position="298"/>
        <end position="341"/>
    </location>
</feature>
<feature type="compositionally biased region" description="Low complexity" evidence="6">
    <location>
        <begin position="361"/>
        <end position="387"/>
    </location>
</feature>
<evidence type="ECO:0000313" key="9">
    <source>
        <dbReference type="Proteomes" id="UP001174691"/>
    </source>
</evidence>
<name>A0AA38VE10_9PEZI</name>
<dbReference type="GO" id="GO:0017025">
    <property type="term" value="F:TBP-class protein binding"/>
    <property type="evidence" value="ECO:0007669"/>
    <property type="project" value="TreeGrafter"/>
</dbReference>
<evidence type="ECO:0000256" key="5">
    <source>
        <dbReference type="ARBA" id="ARBA00023242"/>
    </source>
</evidence>
<dbReference type="FunFam" id="1.10.20.10:FF:000037">
    <property type="entry name" value="Transcription initiation factor TFIID subunit 12"/>
    <property type="match status" value="1"/>
</dbReference>
<feature type="region of interest" description="Disordered" evidence="6">
    <location>
        <begin position="68"/>
        <end position="199"/>
    </location>
</feature>
<feature type="region of interest" description="Disordered" evidence="6">
    <location>
        <begin position="1"/>
        <end position="34"/>
    </location>
</feature>
<dbReference type="InterPro" id="IPR009072">
    <property type="entry name" value="Histone-fold"/>
</dbReference>
<comment type="subcellular location">
    <subcellularLocation>
        <location evidence="1">Nucleus</location>
    </subcellularLocation>
</comment>
<keyword evidence="5" id="KW-0539">Nucleus</keyword>
<proteinExistence type="inferred from homology"/>
<dbReference type="Gene3D" id="1.10.20.10">
    <property type="entry name" value="Histone, subunit A"/>
    <property type="match status" value="1"/>
</dbReference>
<feature type="compositionally biased region" description="Low complexity" evidence="6">
    <location>
        <begin position="8"/>
        <end position="32"/>
    </location>
</feature>
<gene>
    <name evidence="8" type="ORF">NKR19_g6916</name>
</gene>
<feature type="region of interest" description="Disordered" evidence="6">
    <location>
        <begin position="515"/>
        <end position="569"/>
    </location>
</feature>
<sequence>MNQGGQGQQPQGTPQAQAQQLASQQAQQLAAQRAGPQITLYRAEQMRNIGLLTEDEKVKYERGLQQLWTLHDSKPAGSPENMDAKKKLVEFGKMLQSKLTGRRQQMLQQQQRAAQQAQQGQGQGQQQQGQQPGQQPSQQTQQNANAQPHAGNQQTPQQQPVQLPGTAPAGNAQQQGASSTSAPQGPRPGVPQPKIPDHIMQHVNQMNFQAPANEPDKVKWASEMKLKYTRALLTMESSRANLARLEHMIKDRNDKGNPFTPEEQNNYNARKEQLQKSYQEGHNFVERTRQQLGINKNAAQQQQNGGNQGPKPGPNQQQPPVTPRMQQPGGQAAGAGANPMQNSAATVNAAIEAAKNQQLAAARMAGQQGQQSLPQSQIVPPSTQPQVQPSPVPHQTPQVQAQPGQQQQQPSQPQNQNQNQNLSQSQTHQQQQQQPHIKLEPGTHPHPNLPAPLNTALASAAAASGLPSAGTPTQNSARSALQTPQTATSTTAAGQPRPLTHSAALNIANQRTGSIAVPGQQQPGGQTGTPTQSTPGTGSGVIGAAQQQQHPHQFPQQHPGHAQPGQQALQSKLPIPKVLPEKATQVPAPVPVMGGIGTGRPTYSGGSGIGGGVMSQPALAKTPGYQLEGDGDRVLNKKKLDELVRQVCGGTAEGDESSLLTPDVEESVLNLADSFVDNVLHSACRNAKERGSKVLEIRDIQLVLERTYNIRIPGYSSEELRTVRKIQPSAAWITKMSAVQAAKVMPGKGDI</sequence>
<dbReference type="GO" id="GO:0051123">
    <property type="term" value="P:RNA polymerase II preinitiation complex assembly"/>
    <property type="evidence" value="ECO:0007669"/>
    <property type="project" value="TreeGrafter"/>
</dbReference>
<dbReference type="InterPro" id="IPR037794">
    <property type="entry name" value="TAF12"/>
</dbReference>
<dbReference type="GO" id="GO:0046982">
    <property type="term" value="F:protein heterodimerization activity"/>
    <property type="evidence" value="ECO:0007669"/>
    <property type="project" value="InterPro"/>
</dbReference>
<feature type="compositionally biased region" description="Low complexity" evidence="6">
    <location>
        <begin position="314"/>
        <end position="341"/>
    </location>
</feature>
<feature type="domain" description="Transcription initiation factor TFIID subunit 12" evidence="7">
    <location>
        <begin position="637"/>
        <end position="710"/>
    </location>
</feature>
<evidence type="ECO:0000256" key="6">
    <source>
        <dbReference type="SAM" id="MobiDB-lite"/>
    </source>
</evidence>
<feature type="compositionally biased region" description="Low complexity" evidence="6">
    <location>
        <begin position="518"/>
        <end position="536"/>
    </location>
</feature>
<dbReference type="AlphaFoldDB" id="A0AA38VE10"/>
<dbReference type="Proteomes" id="UP001174691">
    <property type="component" value="Unassembled WGS sequence"/>
</dbReference>
<evidence type="ECO:0000256" key="2">
    <source>
        <dbReference type="ARBA" id="ARBA00007530"/>
    </source>
</evidence>
<accession>A0AA38VE10</accession>
<feature type="compositionally biased region" description="Polar residues" evidence="6">
    <location>
        <begin position="171"/>
        <end position="183"/>
    </location>
</feature>
<feature type="compositionally biased region" description="Low complexity" evidence="6">
    <location>
        <begin position="543"/>
        <end position="568"/>
    </location>
</feature>
<feature type="compositionally biased region" description="Pro residues" evidence="6">
    <location>
        <begin position="185"/>
        <end position="194"/>
    </location>
</feature>
<reference evidence="8" key="1">
    <citation type="submission" date="2022-07" db="EMBL/GenBank/DDBJ databases">
        <title>Fungi with potential for degradation of polypropylene.</title>
        <authorList>
            <person name="Gostincar C."/>
        </authorList>
    </citation>
    <scope>NUCLEOTIDE SEQUENCE</scope>
    <source>
        <strain evidence="8">EXF-13287</strain>
    </source>
</reference>
<comment type="caution">
    <text evidence="8">The sequence shown here is derived from an EMBL/GenBank/DDBJ whole genome shotgun (WGS) entry which is preliminary data.</text>
</comment>
<feature type="compositionally biased region" description="Low complexity" evidence="6">
    <location>
        <begin position="479"/>
        <end position="493"/>
    </location>
</feature>
<dbReference type="InterPro" id="IPR003228">
    <property type="entry name" value="TFIID_TAF12_dom"/>
</dbReference>
<dbReference type="CDD" id="cd07981">
    <property type="entry name" value="HFD_TAF12"/>
    <property type="match status" value="1"/>
</dbReference>
<keyword evidence="3" id="KW-0805">Transcription regulation</keyword>
<protein>
    <submittedName>
        <fullName evidence="8">Transcription initiation factor TFIID subunit 12</fullName>
    </submittedName>
</protein>
<dbReference type="EMBL" id="JANBVN010000114">
    <property type="protein sequence ID" value="KAJ9143235.1"/>
    <property type="molecule type" value="Genomic_DNA"/>
</dbReference>
<dbReference type="Pfam" id="PF03847">
    <property type="entry name" value="TFIID_20kDa"/>
    <property type="match status" value="1"/>
</dbReference>
<dbReference type="GO" id="GO:0003677">
    <property type="term" value="F:DNA binding"/>
    <property type="evidence" value="ECO:0007669"/>
    <property type="project" value="TreeGrafter"/>
</dbReference>
<dbReference type="GO" id="GO:0005669">
    <property type="term" value="C:transcription factor TFIID complex"/>
    <property type="evidence" value="ECO:0007669"/>
    <property type="project" value="InterPro"/>
</dbReference>
<feature type="compositionally biased region" description="Low complexity" evidence="6">
    <location>
        <begin position="395"/>
        <end position="435"/>
    </location>
</feature>
<evidence type="ECO:0000259" key="7">
    <source>
        <dbReference type="Pfam" id="PF03847"/>
    </source>
</evidence>
<feature type="region of interest" description="Disordered" evidence="6">
    <location>
        <begin position="361"/>
        <end position="498"/>
    </location>
</feature>
<organism evidence="8 9">
    <name type="scientific">Coniochaeta hoffmannii</name>
    <dbReference type="NCBI Taxonomy" id="91930"/>
    <lineage>
        <taxon>Eukaryota</taxon>
        <taxon>Fungi</taxon>
        <taxon>Dikarya</taxon>
        <taxon>Ascomycota</taxon>
        <taxon>Pezizomycotina</taxon>
        <taxon>Sordariomycetes</taxon>
        <taxon>Sordariomycetidae</taxon>
        <taxon>Coniochaetales</taxon>
        <taxon>Coniochaetaceae</taxon>
        <taxon>Coniochaeta</taxon>
    </lineage>
</organism>
<comment type="similarity">
    <text evidence="2">Belongs to the TAF12 family.</text>
</comment>
<evidence type="ECO:0000256" key="1">
    <source>
        <dbReference type="ARBA" id="ARBA00004123"/>
    </source>
</evidence>
<dbReference type="SUPFAM" id="SSF47113">
    <property type="entry name" value="Histone-fold"/>
    <property type="match status" value="1"/>
</dbReference>